<dbReference type="Proteomes" id="UP000196228">
    <property type="component" value="Chromosome"/>
</dbReference>
<dbReference type="RefSeq" id="WP_087470309.1">
    <property type="nucleotide sequence ID" value="NZ_CP021383.1"/>
</dbReference>
<sequence length="193" mass="20970">MTETPAPTVDHGDLLAAYSTPEAPRVPWSAVREALERAGVSWVSTVRPDGRPHVTPLLTVTADGALFFCTGPDERKARNLAANPHVVLTTGANRYEEGMDVVVEGDAVRVTDDAILHRLAERWRCKYDWHFEVRDGAFWDTPGGGGEAYVFAVRPDVVFAYARGAEHTAMRWRFGADAPSTGLGAARAPQPAS</sequence>
<keyword evidence="1" id="KW-0560">Oxidoreductase</keyword>
<dbReference type="GO" id="GO:0070967">
    <property type="term" value="F:coenzyme F420 binding"/>
    <property type="evidence" value="ECO:0007669"/>
    <property type="project" value="TreeGrafter"/>
</dbReference>
<evidence type="ECO:0000256" key="1">
    <source>
        <dbReference type="ARBA" id="ARBA00023002"/>
    </source>
</evidence>
<proteinExistence type="predicted"/>
<dbReference type="KEGG" id="cceu:CBR64_06900"/>
<dbReference type="EMBL" id="CP021383">
    <property type="protein sequence ID" value="ARU51260.1"/>
    <property type="molecule type" value="Genomic_DNA"/>
</dbReference>
<accession>A0A1Y0HTG0</accession>
<dbReference type="PANTHER" id="PTHR35176">
    <property type="entry name" value="HEME OXYGENASE HI_0854-RELATED"/>
    <property type="match status" value="1"/>
</dbReference>
<protein>
    <recommendedName>
        <fullName evidence="2">Pyridoxamine 5'-phosphate oxidase N-terminal domain-containing protein</fullName>
    </recommendedName>
</protein>
<dbReference type="AlphaFoldDB" id="A0A1Y0HTG0"/>
<feature type="domain" description="Pyridoxamine 5'-phosphate oxidase N-terminal" evidence="2">
    <location>
        <begin position="30"/>
        <end position="124"/>
    </location>
</feature>
<evidence type="ECO:0000313" key="3">
    <source>
        <dbReference type="EMBL" id="ARU51260.1"/>
    </source>
</evidence>
<dbReference type="PANTHER" id="PTHR35176:SF4">
    <property type="entry name" value="PYRIDOXAMINE 5'-PHOSPHATE OXIDASE-RELATED FMN-BINDING"/>
    <property type="match status" value="1"/>
</dbReference>
<dbReference type="OrthoDB" id="157302at2"/>
<dbReference type="InterPro" id="IPR011576">
    <property type="entry name" value="Pyridox_Oxase_N"/>
</dbReference>
<dbReference type="GO" id="GO:0016627">
    <property type="term" value="F:oxidoreductase activity, acting on the CH-CH group of donors"/>
    <property type="evidence" value="ECO:0007669"/>
    <property type="project" value="TreeGrafter"/>
</dbReference>
<dbReference type="SUPFAM" id="SSF50475">
    <property type="entry name" value="FMN-binding split barrel"/>
    <property type="match status" value="1"/>
</dbReference>
<reference evidence="3 4" key="1">
    <citation type="submission" date="2017-05" db="EMBL/GenBank/DDBJ databases">
        <authorList>
            <person name="Song R."/>
            <person name="Chenine A.L."/>
            <person name="Ruprecht R.M."/>
        </authorList>
    </citation>
    <scope>NUCLEOTIDE SEQUENCE [LARGE SCALE GENOMIC DNA]</scope>
    <source>
        <strain evidence="3 4">PSBB019</strain>
    </source>
</reference>
<dbReference type="InterPro" id="IPR052019">
    <property type="entry name" value="F420H2_bilvrd_red/Heme_oxyg"/>
</dbReference>
<evidence type="ECO:0000259" key="2">
    <source>
        <dbReference type="Pfam" id="PF01243"/>
    </source>
</evidence>
<evidence type="ECO:0000313" key="4">
    <source>
        <dbReference type="Proteomes" id="UP000196228"/>
    </source>
</evidence>
<dbReference type="Gene3D" id="2.30.110.10">
    <property type="entry name" value="Electron Transport, Fmn-binding Protein, Chain A"/>
    <property type="match status" value="1"/>
</dbReference>
<organism evidence="3 4">
    <name type="scientific">Cellulosimicrobium cellulans</name>
    <name type="common">Arthrobacter luteus</name>
    <dbReference type="NCBI Taxonomy" id="1710"/>
    <lineage>
        <taxon>Bacteria</taxon>
        <taxon>Bacillati</taxon>
        <taxon>Actinomycetota</taxon>
        <taxon>Actinomycetes</taxon>
        <taxon>Micrococcales</taxon>
        <taxon>Promicromonosporaceae</taxon>
        <taxon>Cellulosimicrobium</taxon>
    </lineage>
</organism>
<gene>
    <name evidence="3" type="ORF">CBR64_06900</name>
</gene>
<dbReference type="Pfam" id="PF01243">
    <property type="entry name" value="PNPOx_N"/>
    <property type="match status" value="1"/>
</dbReference>
<name>A0A1Y0HTG0_CELCE</name>
<dbReference type="InterPro" id="IPR012349">
    <property type="entry name" value="Split_barrel_FMN-bd"/>
</dbReference>
<dbReference type="GO" id="GO:0005829">
    <property type="term" value="C:cytosol"/>
    <property type="evidence" value="ECO:0007669"/>
    <property type="project" value="TreeGrafter"/>
</dbReference>